<protein>
    <recommendedName>
        <fullName evidence="6">Integral membrane protein</fullName>
    </recommendedName>
</protein>
<reference evidence="3 5" key="2">
    <citation type="submission" date="2020-11" db="EMBL/GenBank/DDBJ databases">
        <title>Indigenous Rhizobia Nodulating Common beans in Western Kenya.</title>
        <authorList>
            <person name="Wekesa C.S."/>
            <person name="Oelmueller R."/>
            <person name="Furch A.C."/>
        </authorList>
    </citation>
    <scope>NUCLEOTIDE SEQUENCE [LARGE SCALE GENOMIC DNA]</scope>
    <source>
        <strain evidence="5">BS3</strain>
        <strain evidence="3">S3</strain>
    </source>
</reference>
<name>A0A192TFW8_9HYPH</name>
<dbReference type="Proteomes" id="UP000078551">
    <property type="component" value="Chromosome"/>
</dbReference>
<dbReference type="RefSeq" id="WP_012485184.1">
    <property type="nucleotide sequence ID" value="NZ_CP013522.1"/>
</dbReference>
<evidence type="ECO:0000313" key="5">
    <source>
        <dbReference type="Proteomes" id="UP000540266"/>
    </source>
</evidence>
<feature type="transmembrane region" description="Helical" evidence="1">
    <location>
        <begin position="44"/>
        <end position="63"/>
    </location>
</feature>
<gene>
    <name evidence="2" type="ORF">AMC81_CH03700</name>
    <name evidence="3" type="ORF">HER27_000835</name>
</gene>
<dbReference type="EMBL" id="CP013568">
    <property type="protein sequence ID" value="ANL86430.1"/>
    <property type="molecule type" value="Genomic_DNA"/>
</dbReference>
<reference evidence="2 4" key="1">
    <citation type="submission" date="2015-11" db="EMBL/GenBank/DDBJ databases">
        <title>The limits of bacterial species coexistence and the symbiotic plasmid transference in sympatric Rhizobium populations.</title>
        <authorList>
            <person name="Perez-Carrascal O.M."/>
            <person name="VanInsberghe D."/>
            <person name="Juarez S."/>
            <person name="Polz M.F."/>
            <person name="Vinuesa P."/>
            <person name="Gonzalez V."/>
        </authorList>
    </citation>
    <scope>NUCLEOTIDE SEQUENCE [LARGE SCALE GENOMIC DNA]</scope>
    <source>
        <strain evidence="2 4">N771</strain>
    </source>
</reference>
<keyword evidence="1" id="KW-0812">Transmembrane</keyword>
<keyword evidence="1" id="KW-1133">Transmembrane helix</keyword>
<evidence type="ECO:0000313" key="3">
    <source>
        <dbReference type="EMBL" id="QPK09162.1"/>
    </source>
</evidence>
<keyword evidence="1" id="KW-0472">Membrane</keyword>
<feature type="transmembrane region" description="Helical" evidence="1">
    <location>
        <begin position="72"/>
        <end position="92"/>
    </location>
</feature>
<dbReference type="GeneID" id="45958985"/>
<proteinExistence type="predicted"/>
<dbReference type="Proteomes" id="UP000540266">
    <property type="component" value="Chromosome"/>
</dbReference>
<dbReference type="STRING" id="396.AMC85_CH03730"/>
<evidence type="ECO:0000313" key="2">
    <source>
        <dbReference type="EMBL" id="ANL86430.1"/>
    </source>
</evidence>
<sequence>MRAGAGYLILLLAMPLAALAVVLPSNVYRAQGIDAPDCDGALQVLIFALPVVLIYGVGALLLYRAGRRFHRLVSLLCLITALSAVPNIVAAMHELHRNNVGGECRE</sequence>
<evidence type="ECO:0000256" key="1">
    <source>
        <dbReference type="SAM" id="Phobius"/>
    </source>
</evidence>
<organism evidence="3 5">
    <name type="scientific">Rhizobium phaseoli</name>
    <dbReference type="NCBI Taxonomy" id="396"/>
    <lineage>
        <taxon>Bacteria</taxon>
        <taxon>Pseudomonadati</taxon>
        <taxon>Pseudomonadota</taxon>
        <taxon>Alphaproteobacteria</taxon>
        <taxon>Hyphomicrobiales</taxon>
        <taxon>Rhizobiaceae</taxon>
        <taxon>Rhizobium/Agrobacterium group</taxon>
        <taxon>Rhizobium</taxon>
    </lineage>
</organism>
<accession>A0A192TFW8</accession>
<dbReference type="AlphaFoldDB" id="A0A192TFW8"/>
<evidence type="ECO:0000313" key="4">
    <source>
        <dbReference type="Proteomes" id="UP000078551"/>
    </source>
</evidence>
<dbReference type="EMBL" id="CP064931">
    <property type="protein sequence ID" value="QPK09162.1"/>
    <property type="molecule type" value="Genomic_DNA"/>
</dbReference>
<keyword evidence="4" id="KW-1185">Reference proteome</keyword>
<evidence type="ECO:0008006" key="6">
    <source>
        <dbReference type="Google" id="ProtNLM"/>
    </source>
</evidence>